<dbReference type="Gene3D" id="3.80.10.10">
    <property type="entry name" value="Ribonuclease Inhibitor"/>
    <property type="match status" value="1"/>
</dbReference>
<evidence type="ECO:0008006" key="4">
    <source>
        <dbReference type="Google" id="ProtNLM"/>
    </source>
</evidence>
<accession>A0A8R2JVU4</accession>
<dbReference type="SUPFAM" id="SSF52047">
    <property type="entry name" value="RNI-like"/>
    <property type="match status" value="1"/>
</dbReference>
<dbReference type="EnsemblMetazoa" id="XM_029492813.1">
    <property type="protein sequence ID" value="XP_029348673.1"/>
    <property type="gene ID" value="LOC100573662"/>
</dbReference>
<reference evidence="2" key="2">
    <citation type="submission" date="2022-06" db="UniProtKB">
        <authorList>
            <consortium name="EnsemblMetazoa"/>
        </authorList>
    </citation>
    <scope>IDENTIFICATION</scope>
</reference>
<evidence type="ECO:0000313" key="3">
    <source>
        <dbReference type="Proteomes" id="UP000007819"/>
    </source>
</evidence>
<name>A0A8R2JVU4_ACYPI</name>
<feature type="region of interest" description="Disordered" evidence="1">
    <location>
        <begin position="1"/>
        <end position="29"/>
    </location>
</feature>
<evidence type="ECO:0000313" key="2">
    <source>
        <dbReference type="EnsemblMetazoa" id="XP_029348673.1"/>
    </source>
</evidence>
<dbReference type="SUPFAM" id="SSF81383">
    <property type="entry name" value="F-box domain"/>
    <property type="match status" value="1"/>
</dbReference>
<protein>
    <recommendedName>
        <fullName evidence="4">F-box domain-containing protein</fullName>
    </recommendedName>
</protein>
<dbReference type="OrthoDB" id="9856535at2759"/>
<dbReference type="Gene3D" id="1.20.1280.50">
    <property type="match status" value="1"/>
</dbReference>
<keyword evidence="3" id="KW-1185">Reference proteome</keyword>
<organism evidence="2 3">
    <name type="scientific">Acyrthosiphon pisum</name>
    <name type="common">Pea aphid</name>
    <dbReference type="NCBI Taxonomy" id="7029"/>
    <lineage>
        <taxon>Eukaryota</taxon>
        <taxon>Metazoa</taxon>
        <taxon>Ecdysozoa</taxon>
        <taxon>Arthropoda</taxon>
        <taxon>Hexapoda</taxon>
        <taxon>Insecta</taxon>
        <taxon>Pterygota</taxon>
        <taxon>Neoptera</taxon>
        <taxon>Paraneoptera</taxon>
        <taxon>Hemiptera</taxon>
        <taxon>Sternorrhyncha</taxon>
        <taxon>Aphidomorpha</taxon>
        <taxon>Aphidoidea</taxon>
        <taxon>Aphididae</taxon>
        <taxon>Macrosiphini</taxon>
        <taxon>Acyrthosiphon</taxon>
    </lineage>
</organism>
<evidence type="ECO:0000256" key="1">
    <source>
        <dbReference type="SAM" id="MobiDB-lite"/>
    </source>
</evidence>
<reference evidence="3" key="1">
    <citation type="submission" date="2010-06" db="EMBL/GenBank/DDBJ databases">
        <authorList>
            <person name="Jiang H."/>
            <person name="Abraham K."/>
            <person name="Ali S."/>
            <person name="Alsbrooks S.L."/>
            <person name="Anim B.N."/>
            <person name="Anosike U.S."/>
            <person name="Attaway T."/>
            <person name="Bandaranaike D.P."/>
            <person name="Battles P.K."/>
            <person name="Bell S.N."/>
            <person name="Bell A.V."/>
            <person name="Beltran B."/>
            <person name="Bickham C."/>
            <person name="Bustamante Y."/>
            <person name="Caleb T."/>
            <person name="Canada A."/>
            <person name="Cardenas V."/>
            <person name="Carter K."/>
            <person name="Chacko J."/>
            <person name="Chandrabose M.N."/>
            <person name="Chavez D."/>
            <person name="Chavez A."/>
            <person name="Chen L."/>
            <person name="Chu H.-S."/>
            <person name="Claassen K.J."/>
            <person name="Cockrell R."/>
            <person name="Collins M."/>
            <person name="Cooper J.A."/>
            <person name="Cree A."/>
            <person name="Curry S.M."/>
            <person name="Da Y."/>
            <person name="Dao M.D."/>
            <person name="Das B."/>
            <person name="Davila M.-L."/>
            <person name="Davy-Carroll L."/>
            <person name="Denson S."/>
            <person name="Dinh H."/>
            <person name="Ebong V.E."/>
            <person name="Edwards J.R."/>
            <person name="Egan A."/>
            <person name="El-Daye J."/>
            <person name="Escobedo L."/>
            <person name="Fernandez S."/>
            <person name="Fernando P.R."/>
            <person name="Flagg N."/>
            <person name="Forbes L.D."/>
            <person name="Fowler R.G."/>
            <person name="Fu Q."/>
            <person name="Gabisi R.A."/>
            <person name="Ganer J."/>
            <person name="Garbino Pronczuk A."/>
            <person name="Garcia R.M."/>
            <person name="Garner T."/>
            <person name="Garrett T.E."/>
            <person name="Gonzalez D.A."/>
            <person name="Hamid H."/>
            <person name="Hawkins E.S."/>
            <person name="Hirani K."/>
            <person name="Hogues M.E."/>
            <person name="Hollins B."/>
            <person name="Hsiao C.-H."/>
            <person name="Jabil R."/>
            <person name="James M.L."/>
            <person name="Jhangiani S.N."/>
            <person name="Johnson B."/>
            <person name="Johnson Q."/>
            <person name="Joshi V."/>
            <person name="Kalu J.B."/>
            <person name="Kam C."/>
            <person name="Kashfia A."/>
            <person name="Keebler J."/>
            <person name="Kisamo H."/>
            <person name="Kovar C.L."/>
            <person name="Lago L.A."/>
            <person name="Lai C.-Y."/>
            <person name="Laidlaw J."/>
            <person name="Lara F."/>
            <person name="Le T.-K."/>
            <person name="Lee S.L."/>
            <person name="Legall F.H."/>
            <person name="Lemon S.J."/>
            <person name="Lewis L.R."/>
            <person name="Li B."/>
            <person name="Liu Y."/>
            <person name="Liu Y.-S."/>
            <person name="Lopez J."/>
            <person name="Lozado R.J."/>
            <person name="Lu J."/>
            <person name="Madu R.C."/>
            <person name="Maheshwari M."/>
            <person name="Maheshwari R."/>
            <person name="Malloy K."/>
            <person name="Martinez E."/>
            <person name="Mathew T."/>
            <person name="Mercado I.C."/>
            <person name="Mercado C."/>
            <person name="Meyer B."/>
            <person name="Montgomery K."/>
            <person name="Morgan M.B."/>
            <person name="Munidasa M."/>
            <person name="Nazareth L.V."/>
            <person name="Nelson J."/>
            <person name="Ng B.M."/>
            <person name="Nguyen N.B."/>
            <person name="Nguyen P.Q."/>
            <person name="Nguyen T."/>
            <person name="Obregon M."/>
            <person name="Okwuonu G.O."/>
            <person name="Onwere C.G."/>
            <person name="Orozco G."/>
            <person name="Parra A."/>
            <person name="Patel S."/>
            <person name="Patil S."/>
            <person name="Perez A."/>
            <person name="Perez Y."/>
            <person name="Pham C."/>
            <person name="Primus E.L."/>
            <person name="Pu L.-L."/>
            <person name="Puazo M."/>
            <person name="Qin X."/>
            <person name="Quiroz J.B."/>
            <person name="Reese J."/>
            <person name="Richards S."/>
            <person name="Rives C.M."/>
            <person name="Robberts R."/>
            <person name="Ruiz S.J."/>
            <person name="Ruiz M.J."/>
            <person name="Santibanez J."/>
            <person name="Schneider B.W."/>
            <person name="Sisson I."/>
            <person name="Smith M."/>
            <person name="Sodergren E."/>
            <person name="Song X.-Z."/>
            <person name="Song B.B."/>
            <person name="Summersgill H."/>
            <person name="Thelus R."/>
            <person name="Thornton R.D."/>
            <person name="Trejos Z.Y."/>
            <person name="Usmani K."/>
            <person name="Vattathil S."/>
            <person name="Villasana D."/>
            <person name="Walker D.L."/>
            <person name="Wang S."/>
            <person name="Wang K."/>
            <person name="White C.S."/>
            <person name="Williams A.C."/>
            <person name="Williamson J."/>
            <person name="Wilson K."/>
            <person name="Woghiren I.O."/>
            <person name="Woodworth J.R."/>
            <person name="Worley K.C."/>
            <person name="Wright R.A."/>
            <person name="Wu W."/>
            <person name="Young L."/>
            <person name="Zhang L."/>
            <person name="Zhang J."/>
            <person name="Zhu Y."/>
            <person name="Muzny D.M."/>
            <person name="Weinstock G."/>
            <person name="Gibbs R.A."/>
        </authorList>
    </citation>
    <scope>NUCLEOTIDE SEQUENCE [LARGE SCALE GENOMIC DNA]</scope>
    <source>
        <strain evidence="3">LSR1</strain>
    </source>
</reference>
<proteinExistence type="predicted"/>
<sequence>MENSNKRPLNDGCQYSHTETKKPKAAQVTTTISHPKSSKEIVGFQDLSDDVLLYLFKYLSHDNLAKMALICPNLLRVSHDWTLWKKPRFEKFERSMEDVYMSYLKEDTTELFISCNDVPSYDYSVSYNFLIRLVTKCPELLHLTLTNQVFDGSEISEKILHRKLKTLTIDNTTIENIPDSSSYFCGIHNSCPDLERIIMTNNDWFLPNCLIALSKLECLNYLSLAGCKQFKNYALYACVTALSGFQYLQTLDLRFTPVSDDELIFFQRLKSLKNILLECPEYMKDQRCATITSFGLSGFFELQYPYFELPIANIRRIYERYDNIDRCSIETLYVRNYPKVTDELLKAAVRSSLFLKLLDITGSSCTSAKIENFKAKRPSTKVIC</sequence>
<dbReference type="InterPro" id="IPR036047">
    <property type="entry name" value="F-box-like_dom_sf"/>
</dbReference>
<dbReference type="Proteomes" id="UP000007819">
    <property type="component" value="Chromosome X"/>
</dbReference>
<dbReference type="InterPro" id="IPR032675">
    <property type="entry name" value="LRR_dom_sf"/>
</dbReference>
<dbReference type="AlphaFoldDB" id="A0A8R2JVU4"/>